<evidence type="ECO:0000256" key="1">
    <source>
        <dbReference type="SAM" id="MobiDB-lite"/>
    </source>
</evidence>
<feature type="compositionally biased region" description="Low complexity" evidence="1">
    <location>
        <begin position="92"/>
        <end position="102"/>
    </location>
</feature>
<protein>
    <submittedName>
        <fullName evidence="2">WGS project CBMG000000000 data, contig CS5907-c003160</fullName>
    </submittedName>
</protein>
<dbReference type="AlphaFoldDB" id="A0A090MG63"/>
<evidence type="ECO:0000313" key="2">
    <source>
        <dbReference type="EMBL" id="CEG03907.1"/>
    </source>
</evidence>
<proteinExistence type="predicted"/>
<feature type="region of interest" description="Disordered" evidence="1">
    <location>
        <begin position="35"/>
        <end position="143"/>
    </location>
</feature>
<gene>
    <name evidence="2" type="ORF">BN851_0133560</name>
</gene>
<reference evidence="2" key="1">
    <citation type="submission" date="2013-05" db="EMBL/GenBank/DDBJ databases">
        <title>Draft genome sequences of six wheat associated Fusarium spp. isolates.</title>
        <authorList>
            <person name="Moolhuijzen P.M."/>
            <person name="Manners J.M."/>
            <person name="Wilcox S."/>
            <person name="Bellgard M.I."/>
            <person name="Gardiner D.M."/>
        </authorList>
    </citation>
    <scope>NUCLEOTIDE SEQUENCE</scope>
    <source>
        <strain evidence="2">CS5907</strain>
    </source>
</reference>
<name>A0A090MG63_9HYPO</name>
<dbReference type="EMBL" id="CBMG010003140">
    <property type="protein sequence ID" value="CEG03907.1"/>
    <property type="molecule type" value="Genomic_DNA"/>
</dbReference>
<organism evidence="2">
    <name type="scientific">Fusarium acuminatum CS5907</name>
    <dbReference type="NCBI Taxonomy" id="1318461"/>
    <lineage>
        <taxon>Eukaryota</taxon>
        <taxon>Fungi</taxon>
        <taxon>Dikarya</taxon>
        <taxon>Ascomycota</taxon>
        <taxon>Pezizomycotina</taxon>
        <taxon>Sordariomycetes</taxon>
        <taxon>Hypocreomycetidae</taxon>
        <taxon>Hypocreales</taxon>
        <taxon>Nectriaceae</taxon>
        <taxon>Fusarium</taxon>
        <taxon>Fusarium tricinctum species complex</taxon>
    </lineage>
</organism>
<sequence>MDNCAAPEQCINCLGPHVASLRECPARPRKVHGTFRRLTKEQRQHVRTVGAEAYRQRHLGPPQLDAQQETQQDVRLPQNDDITLYEQSDNRASSPAASGAPSCIMVATAPQAGYETEEEPEHPNPRPGSPRKRRIVLINRAHD</sequence>
<comment type="caution">
    <text evidence="2">The sequence shown here is derived from an EMBL/GenBank/DDBJ whole genome shotgun (WGS) entry which is preliminary data.</text>
</comment>
<accession>A0A090MG63</accession>